<reference evidence="3" key="1">
    <citation type="journal article" date="2019" name="Int. J. Syst. Evol. Microbiol.">
        <title>The Global Catalogue of Microorganisms (GCM) 10K type strain sequencing project: providing services to taxonomists for standard genome sequencing and annotation.</title>
        <authorList>
            <consortium name="The Broad Institute Genomics Platform"/>
            <consortium name="The Broad Institute Genome Sequencing Center for Infectious Disease"/>
            <person name="Wu L."/>
            <person name="Ma J."/>
        </authorList>
    </citation>
    <scope>NUCLEOTIDE SEQUENCE [LARGE SCALE GENOMIC DNA]</scope>
    <source>
        <strain evidence="3">CCM 7640</strain>
    </source>
</reference>
<dbReference type="Gene3D" id="3.30.420.40">
    <property type="match status" value="2"/>
</dbReference>
<dbReference type="GO" id="GO:0016301">
    <property type="term" value="F:kinase activity"/>
    <property type="evidence" value="ECO:0007669"/>
    <property type="project" value="UniProtKB-KW"/>
</dbReference>
<accession>A0ABQ1RL24</accession>
<proteinExistence type="inferred from homology"/>
<dbReference type="Proteomes" id="UP000629365">
    <property type="component" value="Unassembled WGS sequence"/>
</dbReference>
<comment type="similarity">
    <text evidence="1">Belongs to the ROK (NagC/XylR) family.</text>
</comment>
<keyword evidence="2" id="KW-0808">Transferase</keyword>
<dbReference type="InterPro" id="IPR000600">
    <property type="entry name" value="ROK"/>
</dbReference>
<comment type="caution">
    <text evidence="2">The sequence shown here is derived from an EMBL/GenBank/DDBJ whole genome shotgun (WGS) entry which is preliminary data.</text>
</comment>
<dbReference type="Pfam" id="PF00480">
    <property type="entry name" value="ROK"/>
    <property type="match status" value="1"/>
</dbReference>
<dbReference type="InterPro" id="IPR043129">
    <property type="entry name" value="ATPase_NBD"/>
</dbReference>
<keyword evidence="2" id="KW-0418">Kinase</keyword>
<dbReference type="PANTHER" id="PTHR18964:SF149">
    <property type="entry name" value="BIFUNCTIONAL UDP-N-ACETYLGLUCOSAMINE 2-EPIMERASE_N-ACETYLMANNOSAMINE KINASE"/>
    <property type="match status" value="1"/>
</dbReference>
<dbReference type="Gene3D" id="1.10.10.10">
    <property type="entry name" value="Winged helix-like DNA-binding domain superfamily/Winged helix DNA-binding domain"/>
    <property type="match status" value="1"/>
</dbReference>
<dbReference type="InterPro" id="IPR036388">
    <property type="entry name" value="WH-like_DNA-bd_sf"/>
</dbReference>
<evidence type="ECO:0000256" key="1">
    <source>
        <dbReference type="ARBA" id="ARBA00006479"/>
    </source>
</evidence>
<dbReference type="InterPro" id="IPR036390">
    <property type="entry name" value="WH_DNA-bd_sf"/>
</dbReference>
<sequence>MAERASSVERVRAANLGEVLRLVHQLGPRSRAVITAETGLNRSTVADLVAELASSGLVFEQDPDPTRRVGRPSPIVAAGDEVMAIAVNPEVDAIEIGAVALSGRVRERTRVECAQPPSVDDVVDVVAREVGGWRAGPLAASRFVGIGVAVPGLVRVEDGLVRLAPHLGWHEADIRSPLAQRLGLSVAIDNDASLGARAERLFGAAREHRNVVYLNGGASGIGGGLILNGTLIAGAGGYAGEWGQTRPSIPAEADRRTRAGTLEDEVNRARLLHVTGLGAVDDPVLAAALAEVEDAAVSEEIDRQRRILAATLANAVNVLNPSMIVLGGFLGMLIGSDPGSFSADVRANALAAPGEQVEIRPAALGADRLLIGAAEAAFASLLKDPARTLGALKV</sequence>
<organism evidence="2 3">
    <name type="scientific">Microbacterium murale</name>
    <dbReference type="NCBI Taxonomy" id="1081040"/>
    <lineage>
        <taxon>Bacteria</taxon>
        <taxon>Bacillati</taxon>
        <taxon>Actinomycetota</taxon>
        <taxon>Actinomycetes</taxon>
        <taxon>Micrococcales</taxon>
        <taxon>Microbacteriaceae</taxon>
        <taxon>Microbacterium</taxon>
    </lineage>
</organism>
<evidence type="ECO:0000313" key="2">
    <source>
        <dbReference type="EMBL" id="GGD74124.1"/>
    </source>
</evidence>
<protein>
    <submittedName>
        <fullName evidence="2">Sugar kinase</fullName>
    </submittedName>
</protein>
<dbReference type="SUPFAM" id="SSF46785">
    <property type="entry name" value="Winged helix' DNA-binding domain"/>
    <property type="match status" value="1"/>
</dbReference>
<name>A0ABQ1RL24_9MICO</name>
<evidence type="ECO:0000313" key="3">
    <source>
        <dbReference type="Proteomes" id="UP000629365"/>
    </source>
</evidence>
<dbReference type="EMBL" id="BMCM01000002">
    <property type="protein sequence ID" value="GGD74124.1"/>
    <property type="molecule type" value="Genomic_DNA"/>
</dbReference>
<dbReference type="SUPFAM" id="SSF53067">
    <property type="entry name" value="Actin-like ATPase domain"/>
    <property type="match status" value="1"/>
</dbReference>
<keyword evidence="3" id="KW-1185">Reference proteome</keyword>
<dbReference type="PANTHER" id="PTHR18964">
    <property type="entry name" value="ROK (REPRESSOR, ORF, KINASE) FAMILY"/>
    <property type="match status" value="1"/>
</dbReference>
<dbReference type="RefSeq" id="WP_188436094.1">
    <property type="nucleotide sequence ID" value="NZ_BMCM01000002.1"/>
</dbReference>
<gene>
    <name evidence="2" type="ORF">GCM10007269_16470</name>
</gene>